<evidence type="ECO:0000313" key="2">
    <source>
        <dbReference type="EMBL" id="MCY1076397.1"/>
    </source>
</evidence>
<reference evidence="2 3" key="1">
    <citation type="submission" date="2022-11" db="EMBL/GenBank/DDBJ databases">
        <title>Minimal conservation of predation-associated metabolite biosynthetic gene clusters underscores biosynthetic potential of Myxococcota including descriptions for ten novel species: Archangium lansinium sp. nov., Myxococcus landrumus sp. nov., Nannocystis bai.</title>
        <authorList>
            <person name="Ahearne A."/>
            <person name="Stevens C."/>
            <person name="Phillips K."/>
        </authorList>
    </citation>
    <scope>NUCLEOTIDE SEQUENCE [LARGE SCALE GENOMIC DNA]</scope>
    <source>
        <strain evidence="2 3">MIWBW</strain>
    </source>
</reference>
<evidence type="ECO:0000313" key="3">
    <source>
        <dbReference type="Proteomes" id="UP001207654"/>
    </source>
</evidence>
<evidence type="ECO:0000256" key="1">
    <source>
        <dbReference type="SAM" id="MobiDB-lite"/>
    </source>
</evidence>
<feature type="compositionally biased region" description="Pro residues" evidence="1">
    <location>
        <begin position="19"/>
        <end position="28"/>
    </location>
</feature>
<dbReference type="Proteomes" id="UP001207654">
    <property type="component" value="Unassembled WGS sequence"/>
</dbReference>
<comment type="caution">
    <text evidence="2">The sequence shown here is derived from an EMBL/GenBank/DDBJ whole genome shotgun (WGS) entry which is preliminary data.</text>
</comment>
<sequence length="683" mass="71560">MSFKIGPKMPEVFSQPTRPAAPPPPPPRPAREPASSSRFDSTQATAQRQKALSTTGANEASTLRTEVLGDGRANCLEKAVRLAGPGDSIVLMHDGTDGVGHALVQRQDGSVLDPNYPQVRYETLGQWQALNPRYGNPVTAGAGDVRQALAVPPGAQRDAVLSRLGLLDEASVRVADPETEVTASGGGLEQQQGISFGADGKITYTEQTSLNPTEFEFERGQLGATLQAGPYANTEVSLEWNPNSPTANGTYAVTVTYGAEAGAQLNGGATYGPYGLSGGVAAGASSSAEYTLFLTQAQMEQAAQGTYPLPSIADPLSLPEGGAMTLEAGAFHTQSGSISYGGLTLSSESTRTNGYSVAAERTGDSTVRITVGPKDTLENNFGFGLSFGDDASLTMTRNRTTTNENLVSVEFDLGTAQGQAAYETFLRTGALPTAEGPGVSGLFHEQTYTYEGALEAGLELGPLSIGGELWSESAVITRRMEDGVESLTTQDSLANGTSISGSFVPSPDGNHQLDSISFTLNPNSPNPLTLTVNGEEGFQSLRQAAAEQLQHAVIETLAQGQGMTREETIAWMQSRGEPLSTLAVPPSDPNFSYEGFLNAFNEQDVRNGGMPTMPPMTATILNWQPGEPYLPVFTQGLAGSTNPEELMGSEGTMSTNFGGGVVPVPSLFDIGLQNLPGIEVVGR</sequence>
<keyword evidence="3" id="KW-1185">Reference proteome</keyword>
<gene>
    <name evidence="2" type="ORF">OV287_18130</name>
</gene>
<dbReference type="EMBL" id="JAPNKA010000001">
    <property type="protein sequence ID" value="MCY1076397.1"/>
    <property type="molecule type" value="Genomic_DNA"/>
</dbReference>
<organism evidence="2 3">
    <name type="scientific">Archangium lansingense</name>
    <dbReference type="NCBI Taxonomy" id="2995310"/>
    <lineage>
        <taxon>Bacteria</taxon>
        <taxon>Pseudomonadati</taxon>
        <taxon>Myxococcota</taxon>
        <taxon>Myxococcia</taxon>
        <taxon>Myxococcales</taxon>
        <taxon>Cystobacterineae</taxon>
        <taxon>Archangiaceae</taxon>
        <taxon>Archangium</taxon>
    </lineage>
</organism>
<dbReference type="RefSeq" id="WP_267535289.1">
    <property type="nucleotide sequence ID" value="NZ_JAPNKA010000001.1"/>
</dbReference>
<protein>
    <submittedName>
        <fullName evidence="2">Uncharacterized protein</fullName>
    </submittedName>
</protein>
<proteinExistence type="predicted"/>
<name>A0ABT4A424_9BACT</name>
<feature type="region of interest" description="Disordered" evidence="1">
    <location>
        <begin position="1"/>
        <end position="59"/>
    </location>
</feature>
<accession>A0ABT4A424</accession>
<feature type="compositionally biased region" description="Polar residues" evidence="1">
    <location>
        <begin position="39"/>
        <end position="59"/>
    </location>
</feature>